<gene>
    <name evidence="9" type="ORF">GYA55_04035</name>
</gene>
<dbReference type="EC" id="1.2.1.88" evidence="2"/>
<dbReference type="Proteomes" id="UP000524246">
    <property type="component" value="Unassembled WGS sequence"/>
</dbReference>
<dbReference type="Gene3D" id="3.40.309.10">
    <property type="entry name" value="Aldehyde Dehydrogenase, Chain A, domain 2"/>
    <property type="match status" value="1"/>
</dbReference>
<comment type="similarity">
    <text evidence="7">Belongs to the aldehyde dehydrogenase family.</text>
</comment>
<comment type="pathway">
    <text evidence="1">Amino-acid degradation; L-proline degradation into L-glutamate; L-glutamate from L-proline: step 2/2.</text>
</comment>
<name>A0A7X9FQ96_9DELT</name>
<evidence type="ECO:0000256" key="3">
    <source>
        <dbReference type="ARBA" id="ARBA00023002"/>
    </source>
</evidence>
<dbReference type="Pfam" id="PF00171">
    <property type="entry name" value="Aldedh"/>
    <property type="match status" value="1"/>
</dbReference>
<dbReference type="InterPro" id="IPR015590">
    <property type="entry name" value="Aldehyde_DH_dom"/>
</dbReference>
<evidence type="ECO:0000259" key="8">
    <source>
        <dbReference type="Pfam" id="PF00171"/>
    </source>
</evidence>
<dbReference type="SUPFAM" id="SSF53720">
    <property type="entry name" value="ALDH-like"/>
    <property type="match status" value="1"/>
</dbReference>
<feature type="active site" evidence="6">
    <location>
        <position position="285"/>
    </location>
</feature>
<sequence length="496" mass="53929">MFKNEAFTDFSDETNKSAYFKAMEFWTKAHTTNALYACPIIDGDEVRTQNRIDSFDPSTGLPLGDVFLASVDDATKAINSVRKGSNAWEQCPVEKRAQCLRTIASTMRERKTALSALITLEEGKPWSEADGDVAEAIDFCEYYALEMLRLSKPIKTEELKDEDNFYFYQPRGSVVVISPWNFPLAITAGMTVAALVTGNTTILKPARQSSLIAHEFAKIVLKSGIPSNAFAFLPSPGGQVGAFLASHPEIDMICFTGSMEVGLDLIKTAGIVKPGQRNVKKVIAEMGGKNAMIIDSDAEIESAVKAAIVSAFGFAGQKCSALSRLIVVGDKYETFLAKFCEAAAKIKVGLASDPDTFMGPVIDEASQKRILSTIREAENSISVAYKGECPSQGYFVPPTIFRDVPQDAFIWQEEIFGPVVACCKVESFEEAIKKANSCAYALTGGVFSKNKEHLDLAKRDFKVGNLYLNRKITGALVCRQPFGGFRMSGIGSKAGG</sequence>
<evidence type="ECO:0000256" key="4">
    <source>
        <dbReference type="ARBA" id="ARBA00023027"/>
    </source>
</evidence>
<feature type="domain" description="Aldehyde dehydrogenase" evidence="8">
    <location>
        <begin position="49"/>
        <end position="495"/>
    </location>
</feature>
<dbReference type="InterPro" id="IPR016161">
    <property type="entry name" value="Ald_DH/histidinol_DH"/>
</dbReference>
<dbReference type="PANTHER" id="PTHR42862">
    <property type="entry name" value="DELTA-1-PYRROLINE-5-CARBOXYLATE DEHYDROGENASE 1, ISOFORM A-RELATED"/>
    <property type="match status" value="1"/>
</dbReference>
<evidence type="ECO:0000256" key="2">
    <source>
        <dbReference type="ARBA" id="ARBA00012884"/>
    </source>
</evidence>
<dbReference type="PROSITE" id="PS00687">
    <property type="entry name" value="ALDEHYDE_DEHYDR_GLU"/>
    <property type="match status" value="1"/>
</dbReference>
<keyword evidence="4" id="KW-0520">NAD</keyword>
<comment type="catalytic activity">
    <reaction evidence="5">
        <text>L-glutamate 5-semialdehyde + NAD(+) + H2O = L-glutamate + NADH + 2 H(+)</text>
        <dbReference type="Rhea" id="RHEA:30235"/>
        <dbReference type="ChEBI" id="CHEBI:15377"/>
        <dbReference type="ChEBI" id="CHEBI:15378"/>
        <dbReference type="ChEBI" id="CHEBI:29985"/>
        <dbReference type="ChEBI" id="CHEBI:57540"/>
        <dbReference type="ChEBI" id="CHEBI:57945"/>
        <dbReference type="ChEBI" id="CHEBI:58066"/>
        <dbReference type="EC" id="1.2.1.88"/>
    </reaction>
</comment>
<dbReference type="EMBL" id="JAAZON010000163">
    <property type="protein sequence ID" value="NMC62315.1"/>
    <property type="molecule type" value="Genomic_DNA"/>
</dbReference>
<dbReference type="GO" id="GO:0004657">
    <property type="term" value="F:proline dehydrogenase activity"/>
    <property type="evidence" value="ECO:0007669"/>
    <property type="project" value="UniProtKB-ARBA"/>
</dbReference>
<dbReference type="InterPro" id="IPR029510">
    <property type="entry name" value="Ald_DH_CS_GLU"/>
</dbReference>
<dbReference type="InterPro" id="IPR016160">
    <property type="entry name" value="Ald_DH_CS_CYS"/>
</dbReference>
<dbReference type="InterPro" id="IPR050485">
    <property type="entry name" value="Proline_metab_enzyme"/>
</dbReference>
<dbReference type="GO" id="GO:0010133">
    <property type="term" value="P:L-proline catabolic process to L-glutamate"/>
    <property type="evidence" value="ECO:0007669"/>
    <property type="project" value="TreeGrafter"/>
</dbReference>
<dbReference type="PANTHER" id="PTHR42862:SF1">
    <property type="entry name" value="DELTA-1-PYRROLINE-5-CARBOXYLATE DEHYDROGENASE 2, ISOFORM A-RELATED"/>
    <property type="match status" value="1"/>
</dbReference>
<dbReference type="GO" id="GO:0003842">
    <property type="term" value="F:L-glutamate gamma-semialdehyde dehydrogenase activity"/>
    <property type="evidence" value="ECO:0007669"/>
    <property type="project" value="UniProtKB-EC"/>
</dbReference>
<dbReference type="InterPro" id="IPR016162">
    <property type="entry name" value="Ald_DH_N"/>
</dbReference>
<dbReference type="AlphaFoldDB" id="A0A7X9FQ96"/>
<proteinExistence type="inferred from homology"/>
<evidence type="ECO:0000313" key="9">
    <source>
        <dbReference type="EMBL" id="NMC62315.1"/>
    </source>
</evidence>
<evidence type="ECO:0000256" key="1">
    <source>
        <dbReference type="ARBA" id="ARBA00004786"/>
    </source>
</evidence>
<dbReference type="PROSITE" id="PS00070">
    <property type="entry name" value="ALDEHYDE_DEHYDR_CYS"/>
    <property type="match status" value="1"/>
</dbReference>
<evidence type="ECO:0000256" key="5">
    <source>
        <dbReference type="ARBA" id="ARBA00048142"/>
    </source>
</evidence>
<keyword evidence="3 7" id="KW-0560">Oxidoreductase</keyword>
<evidence type="ECO:0000256" key="7">
    <source>
        <dbReference type="RuleBase" id="RU003345"/>
    </source>
</evidence>
<dbReference type="GO" id="GO:0009898">
    <property type="term" value="C:cytoplasmic side of plasma membrane"/>
    <property type="evidence" value="ECO:0007669"/>
    <property type="project" value="TreeGrafter"/>
</dbReference>
<reference evidence="9 10" key="1">
    <citation type="journal article" date="2020" name="Biotechnol. Biofuels">
        <title>New insights from the biogas microbiome by comprehensive genome-resolved metagenomics of nearly 1600 species originating from multiple anaerobic digesters.</title>
        <authorList>
            <person name="Campanaro S."/>
            <person name="Treu L."/>
            <person name="Rodriguez-R L.M."/>
            <person name="Kovalovszki A."/>
            <person name="Ziels R.M."/>
            <person name="Maus I."/>
            <person name="Zhu X."/>
            <person name="Kougias P.G."/>
            <person name="Basile A."/>
            <person name="Luo G."/>
            <person name="Schluter A."/>
            <person name="Konstantinidis K.T."/>
            <person name="Angelidaki I."/>
        </authorList>
    </citation>
    <scope>NUCLEOTIDE SEQUENCE [LARGE SCALE GENOMIC DNA]</scope>
    <source>
        <strain evidence="9">AS27yjCOA_65</strain>
    </source>
</reference>
<dbReference type="Gene3D" id="3.40.605.10">
    <property type="entry name" value="Aldehyde Dehydrogenase, Chain A, domain 1"/>
    <property type="match status" value="1"/>
</dbReference>
<feature type="non-terminal residue" evidence="9">
    <location>
        <position position="496"/>
    </location>
</feature>
<dbReference type="InterPro" id="IPR016163">
    <property type="entry name" value="Ald_DH_C"/>
</dbReference>
<accession>A0A7X9FQ96</accession>
<evidence type="ECO:0000313" key="10">
    <source>
        <dbReference type="Proteomes" id="UP000524246"/>
    </source>
</evidence>
<evidence type="ECO:0000256" key="6">
    <source>
        <dbReference type="PROSITE-ProRule" id="PRU10007"/>
    </source>
</evidence>
<comment type="caution">
    <text evidence="9">The sequence shown here is derived from an EMBL/GenBank/DDBJ whole genome shotgun (WGS) entry which is preliminary data.</text>
</comment>
<dbReference type="FunFam" id="3.40.309.10:FF:000005">
    <property type="entry name" value="1-pyrroline-5-carboxylate dehydrogenase 1"/>
    <property type="match status" value="1"/>
</dbReference>
<organism evidence="9 10">
    <name type="scientific">SAR324 cluster bacterium</name>
    <dbReference type="NCBI Taxonomy" id="2024889"/>
    <lineage>
        <taxon>Bacteria</taxon>
        <taxon>Deltaproteobacteria</taxon>
        <taxon>SAR324 cluster</taxon>
    </lineage>
</organism>
<protein>
    <recommendedName>
        <fullName evidence="2">L-glutamate gamma-semialdehyde dehydrogenase</fullName>
        <ecNumber evidence="2">1.2.1.88</ecNumber>
    </recommendedName>
</protein>